<evidence type="ECO:0000256" key="2">
    <source>
        <dbReference type="SAM" id="MobiDB-lite"/>
    </source>
</evidence>
<dbReference type="AlphaFoldDB" id="A0A6C2CII9"/>
<dbReference type="Pfam" id="PF13411">
    <property type="entry name" value="MerR_1"/>
    <property type="match status" value="1"/>
</dbReference>
<feature type="domain" description="HTH merR-type" evidence="3">
    <location>
        <begin position="1"/>
        <end position="69"/>
    </location>
</feature>
<dbReference type="InterPro" id="IPR047057">
    <property type="entry name" value="MerR_fam"/>
</dbReference>
<evidence type="ECO:0000256" key="1">
    <source>
        <dbReference type="ARBA" id="ARBA00023125"/>
    </source>
</evidence>
<dbReference type="RefSeq" id="WP_148581014.1">
    <property type="nucleotide sequence ID" value="NZ_SDKK01000025.1"/>
</dbReference>
<organism evidence="4 5">
    <name type="scientific">Zoogloea oleivorans</name>
    <dbReference type="NCBI Taxonomy" id="1552750"/>
    <lineage>
        <taxon>Bacteria</taxon>
        <taxon>Pseudomonadati</taxon>
        <taxon>Pseudomonadota</taxon>
        <taxon>Betaproteobacteria</taxon>
        <taxon>Rhodocyclales</taxon>
        <taxon>Zoogloeaceae</taxon>
        <taxon>Zoogloea</taxon>
    </lineage>
</organism>
<dbReference type="InterPro" id="IPR009061">
    <property type="entry name" value="DNA-bd_dom_put_sf"/>
</dbReference>
<dbReference type="Gene3D" id="1.10.1660.10">
    <property type="match status" value="1"/>
</dbReference>
<dbReference type="CDD" id="cd04784">
    <property type="entry name" value="HTH_CadR-PbrR"/>
    <property type="match status" value="1"/>
</dbReference>
<dbReference type="GO" id="GO:0003677">
    <property type="term" value="F:DNA binding"/>
    <property type="evidence" value="ECO:0007669"/>
    <property type="project" value="UniProtKB-KW"/>
</dbReference>
<dbReference type="SUPFAM" id="SSF46955">
    <property type="entry name" value="Putative DNA-binding domain"/>
    <property type="match status" value="1"/>
</dbReference>
<dbReference type="GO" id="GO:0046872">
    <property type="term" value="F:metal ion binding"/>
    <property type="evidence" value="ECO:0007669"/>
    <property type="project" value="InterPro"/>
</dbReference>
<dbReference type="InterPro" id="IPR011791">
    <property type="entry name" value="CadR-PbrR"/>
</dbReference>
<dbReference type="NCBIfam" id="TIGR02047">
    <property type="entry name" value="CadR-PbrR"/>
    <property type="match status" value="1"/>
</dbReference>
<proteinExistence type="predicted"/>
<accession>A0A6C2CII9</accession>
<dbReference type="EMBL" id="SDKK01000025">
    <property type="protein sequence ID" value="TYC53791.1"/>
    <property type="molecule type" value="Genomic_DNA"/>
</dbReference>
<protein>
    <submittedName>
        <fullName evidence="4">Cd(II)/Pb(II)-responsive transcriptional regulator</fullName>
    </submittedName>
</protein>
<sequence>MKIGQLAQQTGTLVDTIRYYEREGLLPRAARTEGNYRIYDAVHLERLAFIRRCRSLDMTLDEIRVLLCFRDRPLESCEDVNTLLDAHINHVADRIRELLQLEKQLLTLRECCRDGRQAADCGILNELSHGATEVAGPSVSESHLSATHAGGRRHVVQRTQEQGED</sequence>
<dbReference type="PANTHER" id="PTHR30204">
    <property type="entry name" value="REDOX-CYCLING DRUG-SENSING TRANSCRIPTIONAL ACTIVATOR SOXR"/>
    <property type="match status" value="1"/>
</dbReference>
<keyword evidence="1" id="KW-0238">DNA-binding</keyword>
<dbReference type="PANTHER" id="PTHR30204:SF92">
    <property type="entry name" value="HTH-TYPE TRANSCRIPTIONAL REGULATOR ZNTR"/>
    <property type="match status" value="1"/>
</dbReference>
<dbReference type="InterPro" id="IPR000551">
    <property type="entry name" value="MerR-type_HTH_dom"/>
</dbReference>
<dbReference type="Proteomes" id="UP000389128">
    <property type="component" value="Unassembled WGS sequence"/>
</dbReference>
<reference evidence="4 5" key="1">
    <citation type="submission" date="2019-01" db="EMBL/GenBank/DDBJ databases">
        <title>Zoogloea oleivorans genome sequencing and assembly.</title>
        <authorList>
            <person name="Tancsics A."/>
            <person name="Farkas M."/>
            <person name="Kriszt B."/>
            <person name="Maroti G."/>
            <person name="Horvath B."/>
        </authorList>
    </citation>
    <scope>NUCLEOTIDE SEQUENCE [LARGE SCALE GENOMIC DNA]</scope>
    <source>
        <strain evidence="4 5">Buc</strain>
    </source>
</reference>
<dbReference type="PROSITE" id="PS50937">
    <property type="entry name" value="HTH_MERR_2"/>
    <property type="match status" value="1"/>
</dbReference>
<name>A0A6C2CII9_9RHOO</name>
<feature type="region of interest" description="Disordered" evidence="2">
    <location>
        <begin position="139"/>
        <end position="165"/>
    </location>
</feature>
<dbReference type="GO" id="GO:0045893">
    <property type="term" value="P:positive regulation of DNA-templated transcription"/>
    <property type="evidence" value="ECO:0007669"/>
    <property type="project" value="InterPro"/>
</dbReference>
<evidence type="ECO:0000259" key="3">
    <source>
        <dbReference type="PROSITE" id="PS50937"/>
    </source>
</evidence>
<dbReference type="SMART" id="SM00422">
    <property type="entry name" value="HTH_MERR"/>
    <property type="match status" value="1"/>
</dbReference>
<comment type="caution">
    <text evidence="4">The sequence shown here is derived from an EMBL/GenBank/DDBJ whole genome shotgun (WGS) entry which is preliminary data.</text>
</comment>
<dbReference type="OrthoDB" id="5297305at2"/>
<evidence type="ECO:0000313" key="4">
    <source>
        <dbReference type="EMBL" id="TYC53791.1"/>
    </source>
</evidence>
<evidence type="ECO:0000313" key="5">
    <source>
        <dbReference type="Proteomes" id="UP000389128"/>
    </source>
</evidence>
<keyword evidence="5" id="KW-1185">Reference proteome</keyword>
<dbReference type="PRINTS" id="PR00040">
    <property type="entry name" value="HTHMERR"/>
</dbReference>
<gene>
    <name evidence="4" type="primary">cadR</name>
    <name evidence="4" type="ORF">ETQ85_20950</name>
</gene>
<dbReference type="GO" id="GO:0003700">
    <property type="term" value="F:DNA-binding transcription factor activity"/>
    <property type="evidence" value="ECO:0007669"/>
    <property type="project" value="InterPro"/>
</dbReference>